<evidence type="ECO:0000256" key="1">
    <source>
        <dbReference type="ARBA" id="ARBA00004141"/>
    </source>
</evidence>
<accession>A0A1L9TRK4</accession>
<feature type="transmembrane region" description="Helical" evidence="8">
    <location>
        <begin position="235"/>
        <end position="256"/>
    </location>
</feature>
<proteinExistence type="inferred from homology"/>
<keyword evidence="5 8" id="KW-1133">Transmembrane helix</keyword>
<dbReference type="GO" id="GO:0016020">
    <property type="term" value="C:membrane"/>
    <property type="evidence" value="ECO:0007669"/>
    <property type="project" value="UniProtKB-SubCell"/>
</dbReference>
<evidence type="ECO:0000256" key="6">
    <source>
        <dbReference type="ARBA" id="ARBA00023136"/>
    </source>
</evidence>
<dbReference type="PANTHER" id="PTHR48020">
    <property type="entry name" value="PROTON MYO-INOSITOL COTRANSPORTER"/>
    <property type="match status" value="1"/>
</dbReference>
<dbReference type="PROSITE" id="PS50850">
    <property type="entry name" value="MFS"/>
    <property type="match status" value="1"/>
</dbReference>
<dbReference type="GO" id="GO:0022857">
    <property type="term" value="F:transmembrane transporter activity"/>
    <property type="evidence" value="ECO:0007669"/>
    <property type="project" value="InterPro"/>
</dbReference>
<dbReference type="AlphaFoldDB" id="A0A1L9TRK4"/>
<keyword evidence="3" id="KW-0813">Transport</keyword>
<feature type="transmembrane region" description="Helical" evidence="8">
    <location>
        <begin position="205"/>
        <end position="223"/>
    </location>
</feature>
<dbReference type="STRING" id="1036612.A0A1L9TRK4"/>
<dbReference type="PRINTS" id="PR00171">
    <property type="entry name" value="SUGRTRNSPORT"/>
</dbReference>
<evidence type="ECO:0000256" key="2">
    <source>
        <dbReference type="ARBA" id="ARBA00010992"/>
    </source>
</evidence>
<dbReference type="OrthoDB" id="6339427at2759"/>
<dbReference type="Pfam" id="PF00083">
    <property type="entry name" value="Sugar_tr"/>
    <property type="match status" value="2"/>
</dbReference>
<dbReference type="SUPFAM" id="SSF103473">
    <property type="entry name" value="MFS general substrate transporter"/>
    <property type="match status" value="1"/>
</dbReference>
<evidence type="ECO:0000256" key="8">
    <source>
        <dbReference type="SAM" id="Phobius"/>
    </source>
</evidence>
<evidence type="ECO:0000256" key="3">
    <source>
        <dbReference type="ARBA" id="ARBA00022448"/>
    </source>
</evidence>
<feature type="transmembrane region" description="Helical" evidence="8">
    <location>
        <begin position="262"/>
        <end position="282"/>
    </location>
</feature>
<dbReference type="Proteomes" id="UP000184356">
    <property type="component" value="Unassembled WGS sequence"/>
</dbReference>
<dbReference type="PROSITE" id="PS00217">
    <property type="entry name" value="SUGAR_TRANSPORT_2"/>
    <property type="match status" value="1"/>
</dbReference>
<feature type="transmembrane region" description="Helical" evidence="8">
    <location>
        <begin position="437"/>
        <end position="455"/>
    </location>
</feature>
<feature type="transmembrane region" description="Helical" evidence="8">
    <location>
        <begin position="467"/>
        <end position="489"/>
    </location>
</feature>
<sequence>MAANGTGFQDEEDDYEHPLRSRTPEELVLDATLFYDRQNHKKDVVGLESVVDKEVFLRGARLAQNPSNIVGIPGLTNVEKDALRFERTSSLFQQTKDLKVTILVTACAAITQGWQQSSINASSLDWQREFENRHIPGNKHHLFGGFIDAAPWLTGSLIGTWLSDPLQEGQFGRRPALFISGICCTAFALGTARCNNWQELLICRLLLGVGIGAKASVAPVFAAEAAVDRLRGQLLMMWQLFDTFGIFVGFVCVFIADRNWRVILGSAAIPSIILLFLAFLCPESPRFLIRKKRYADAFLSLRHLRGSDIQACRDLYSIHSQLQFESQKRLRRSGKLSRGDEWLRSELYQEVELSSLNFFKRVRSLWSIKRNRRACIAAFIVMVSQQLCGINVLSFYSSVIFSDPGDRNDIAKNTAKIIFSDPENENDIPKHTAKVDWLNFGFGLANFLFTIPAHRYIDGYHKKGRRLLLLVSLAGMFFSLVAISSFYMISDPDTRTGLVAVFTIVIYLAFYGIGAGPVPFTFSAEVFPLAFREVGMSFSVMVNFIGLTILVTLVPLVNKYAAELGNTRPYGYLLYIFAGLDALAFVLVFLFVPSTGQIPLEQMDQIFEKHTSTHIKEHFKALPCVHRSRDTSPDEESNEMHTVP</sequence>
<feature type="transmembrane region" description="Helical" evidence="8">
    <location>
        <begin position="572"/>
        <end position="592"/>
    </location>
</feature>
<comment type="subcellular location">
    <subcellularLocation>
        <location evidence="1">Membrane</location>
        <topology evidence="1">Multi-pass membrane protein</topology>
    </subcellularLocation>
</comment>
<dbReference type="InterPro" id="IPR020846">
    <property type="entry name" value="MFS_dom"/>
</dbReference>
<comment type="similarity">
    <text evidence="2">Belongs to the major facilitator superfamily. Sugar transporter (TC 2.A.1.1) family.</text>
</comment>
<protein>
    <recommendedName>
        <fullName evidence="9">Major facilitator superfamily (MFS) profile domain-containing protein</fullName>
    </recommendedName>
</protein>
<dbReference type="GO" id="GO:0015798">
    <property type="term" value="P:myo-inositol transport"/>
    <property type="evidence" value="ECO:0007669"/>
    <property type="project" value="UniProtKB-ARBA"/>
</dbReference>
<dbReference type="GeneID" id="63767625"/>
<evidence type="ECO:0000256" key="5">
    <source>
        <dbReference type="ARBA" id="ARBA00022989"/>
    </source>
</evidence>
<feature type="region of interest" description="Disordered" evidence="7">
    <location>
        <begin position="1"/>
        <end position="21"/>
    </location>
</feature>
<organism evidence="10 11">
    <name type="scientific">Aspergillus sydowii CBS 593.65</name>
    <dbReference type="NCBI Taxonomy" id="1036612"/>
    <lineage>
        <taxon>Eukaryota</taxon>
        <taxon>Fungi</taxon>
        <taxon>Dikarya</taxon>
        <taxon>Ascomycota</taxon>
        <taxon>Pezizomycotina</taxon>
        <taxon>Eurotiomycetes</taxon>
        <taxon>Eurotiomycetidae</taxon>
        <taxon>Eurotiales</taxon>
        <taxon>Aspergillaceae</taxon>
        <taxon>Aspergillus</taxon>
        <taxon>Aspergillus subgen. Nidulantes</taxon>
    </lineage>
</organism>
<keyword evidence="6 8" id="KW-0472">Membrane</keyword>
<evidence type="ECO:0000256" key="7">
    <source>
        <dbReference type="SAM" id="MobiDB-lite"/>
    </source>
</evidence>
<dbReference type="PANTHER" id="PTHR48020:SF40">
    <property type="entry name" value="MAJOR FACILITATOR SUPERFAMILY (MFS) PROFILE DOMAIN-CONTAINING PROTEIN"/>
    <property type="match status" value="1"/>
</dbReference>
<keyword evidence="11" id="KW-1185">Reference proteome</keyword>
<keyword evidence="4 8" id="KW-0812">Transmembrane</keyword>
<evidence type="ECO:0000313" key="10">
    <source>
        <dbReference type="EMBL" id="OJJ62008.1"/>
    </source>
</evidence>
<name>A0A1L9TRK4_9EURO</name>
<dbReference type="VEuPathDB" id="FungiDB:ASPSYDRAFT_85703"/>
<dbReference type="EMBL" id="KV878583">
    <property type="protein sequence ID" value="OJJ62008.1"/>
    <property type="molecule type" value="Genomic_DNA"/>
</dbReference>
<reference evidence="11" key="1">
    <citation type="journal article" date="2017" name="Genome Biol.">
        <title>Comparative genomics reveals high biological diversity and specific adaptations in the industrially and medically important fungal genus Aspergillus.</title>
        <authorList>
            <person name="de Vries R.P."/>
            <person name="Riley R."/>
            <person name="Wiebenga A."/>
            <person name="Aguilar-Osorio G."/>
            <person name="Amillis S."/>
            <person name="Uchima C.A."/>
            <person name="Anderluh G."/>
            <person name="Asadollahi M."/>
            <person name="Askin M."/>
            <person name="Barry K."/>
            <person name="Battaglia E."/>
            <person name="Bayram O."/>
            <person name="Benocci T."/>
            <person name="Braus-Stromeyer S.A."/>
            <person name="Caldana C."/>
            <person name="Canovas D."/>
            <person name="Cerqueira G.C."/>
            <person name="Chen F."/>
            <person name="Chen W."/>
            <person name="Choi C."/>
            <person name="Clum A."/>
            <person name="Dos Santos R.A."/>
            <person name="Damasio A.R."/>
            <person name="Diallinas G."/>
            <person name="Emri T."/>
            <person name="Fekete E."/>
            <person name="Flipphi M."/>
            <person name="Freyberg S."/>
            <person name="Gallo A."/>
            <person name="Gournas C."/>
            <person name="Habgood R."/>
            <person name="Hainaut M."/>
            <person name="Harispe M.L."/>
            <person name="Henrissat B."/>
            <person name="Hilden K.S."/>
            <person name="Hope R."/>
            <person name="Hossain A."/>
            <person name="Karabika E."/>
            <person name="Karaffa L."/>
            <person name="Karanyi Z."/>
            <person name="Krasevec N."/>
            <person name="Kuo A."/>
            <person name="Kusch H."/>
            <person name="LaButti K."/>
            <person name="Lagendijk E.L."/>
            <person name="Lapidus A."/>
            <person name="Levasseur A."/>
            <person name="Lindquist E."/>
            <person name="Lipzen A."/>
            <person name="Logrieco A.F."/>
            <person name="MacCabe A."/>
            <person name="Maekelae M.R."/>
            <person name="Malavazi I."/>
            <person name="Melin P."/>
            <person name="Meyer V."/>
            <person name="Mielnichuk N."/>
            <person name="Miskei M."/>
            <person name="Molnar A.P."/>
            <person name="Mule G."/>
            <person name="Ngan C.Y."/>
            <person name="Orejas M."/>
            <person name="Orosz E."/>
            <person name="Ouedraogo J.P."/>
            <person name="Overkamp K.M."/>
            <person name="Park H.-S."/>
            <person name="Perrone G."/>
            <person name="Piumi F."/>
            <person name="Punt P.J."/>
            <person name="Ram A.F."/>
            <person name="Ramon A."/>
            <person name="Rauscher S."/>
            <person name="Record E."/>
            <person name="Riano-Pachon D.M."/>
            <person name="Robert V."/>
            <person name="Roehrig J."/>
            <person name="Ruller R."/>
            <person name="Salamov A."/>
            <person name="Salih N.S."/>
            <person name="Samson R.A."/>
            <person name="Sandor E."/>
            <person name="Sanguinetti M."/>
            <person name="Schuetze T."/>
            <person name="Sepcic K."/>
            <person name="Shelest E."/>
            <person name="Sherlock G."/>
            <person name="Sophianopoulou V."/>
            <person name="Squina F.M."/>
            <person name="Sun H."/>
            <person name="Susca A."/>
            <person name="Todd R.B."/>
            <person name="Tsang A."/>
            <person name="Unkles S.E."/>
            <person name="van de Wiele N."/>
            <person name="van Rossen-Uffink D."/>
            <person name="Oliveira J.V."/>
            <person name="Vesth T.C."/>
            <person name="Visser J."/>
            <person name="Yu J.-H."/>
            <person name="Zhou M."/>
            <person name="Andersen M.R."/>
            <person name="Archer D.B."/>
            <person name="Baker S.E."/>
            <person name="Benoit I."/>
            <person name="Brakhage A.A."/>
            <person name="Braus G.H."/>
            <person name="Fischer R."/>
            <person name="Frisvad J.C."/>
            <person name="Goldman G.H."/>
            <person name="Houbraken J."/>
            <person name="Oakley B."/>
            <person name="Pocsi I."/>
            <person name="Scazzocchio C."/>
            <person name="Seiboth B."/>
            <person name="vanKuyk P.A."/>
            <person name="Wortman J."/>
            <person name="Dyer P.S."/>
            <person name="Grigoriev I.V."/>
        </authorList>
    </citation>
    <scope>NUCLEOTIDE SEQUENCE [LARGE SCALE GENOMIC DNA]</scope>
    <source>
        <strain evidence="11">CBS 593.65</strain>
    </source>
</reference>
<dbReference type="Gene3D" id="1.20.1250.20">
    <property type="entry name" value="MFS general substrate transporter like domains"/>
    <property type="match status" value="1"/>
</dbReference>
<feature type="transmembrane region" description="Helical" evidence="8">
    <location>
        <begin position="501"/>
        <end position="522"/>
    </location>
</feature>
<gene>
    <name evidence="10" type="ORF">ASPSYDRAFT_85703</name>
</gene>
<feature type="domain" description="Major facilitator superfamily (MFS) profile" evidence="9">
    <location>
        <begin position="101"/>
        <end position="596"/>
    </location>
</feature>
<evidence type="ECO:0000256" key="4">
    <source>
        <dbReference type="ARBA" id="ARBA00022692"/>
    </source>
</evidence>
<dbReference type="InterPro" id="IPR003663">
    <property type="entry name" value="Sugar/inositol_transpt"/>
</dbReference>
<dbReference type="InterPro" id="IPR050814">
    <property type="entry name" value="Myo-inositol_Transporter"/>
</dbReference>
<feature type="transmembrane region" description="Helical" evidence="8">
    <location>
        <begin position="374"/>
        <end position="396"/>
    </location>
</feature>
<evidence type="ECO:0000313" key="11">
    <source>
        <dbReference type="Proteomes" id="UP000184356"/>
    </source>
</evidence>
<dbReference type="RefSeq" id="XP_040705814.1">
    <property type="nucleotide sequence ID" value="XM_040851552.1"/>
</dbReference>
<dbReference type="InterPro" id="IPR036259">
    <property type="entry name" value="MFS_trans_sf"/>
</dbReference>
<evidence type="ECO:0000259" key="9">
    <source>
        <dbReference type="PROSITE" id="PS50850"/>
    </source>
</evidence>
<dbReference type="InterPro" id="IPR005828">
    <property type="entry name" value="MFS_sugar_transport-like"/>
</dbReference>
<dbReference type="InterPro" id="IPR005829">
    <property type="entry name" value="Sugar_transporter_CS"/>
</dbReference>
<dbReference type="GO" id="GO:0015791">
    <property type="term" value="P:polyol transmembrane transport"/>
    <property type="evidence" value="ECO:0007669"/>
    <property type="project" value="UniProtKB-ARBA"/>
</dbReference>
<feature type="transmembrane region" description="Helical" evidence="8">
    <location>
        <begin position="534"/>
        <end position="557"/>
    </location>
</feature>
<dbReference type="FunFam" id="1.20.1250.20:FF:000474">
    <property type="entry name" value="Sugar transporter, putative"/>
    <property type="match status" value="1"/>
</dbReference>